<reference evidence="2" key="1">
    <citation type="submission" date="2013-12" db="EMBL/GenBank/DDBJ databases">
        <title>The Genome Sequence of Aphanomyces astaci APO3.</title>
        <authorList>
            <consortium name="The Broad Institute Genomics Platform"/>
            <person name="Russ C."/>
            <person name="Tyler B."/>
            <person name="van West P."/>
            <person name="Dieguez-Uribeondo J."/>
            <person name="Young S.K."/>
            <person name="Zeng Q."/>
            <person name="Gargeya S."/>
            <person name="Fitzgerald M."/>
            <person name="Abouelleil A."/>
            <person name="Alvarado L."/>
            <person name="Chapman S.B."/>
            <person name="Gainer-Dewar J."/>
            <person name="Goldberg J."/>
            <person name="Griggs A."/>
            <person name="Gujja S."/>
            <person name="Hansen M."/>
            <person name="Howarth C."/>
            <person name="Imamovic A."/>
            <person name="Ireland A."/>
            <person name="Larimer J."/>
            <person name="McCowan C."/>
            <person name="Murphy C."/>
            <person name="Pearson M."/>
            <person name="Poon T.W."/>
            <person name="Priest M."/>
            <person name="Roberts A."/>
            <person name="Saif S."/>
            <person name="Shea T."/>
            <person name="Sykes S."/>
            <person name="Wortman J."/>
            <person name="Nusbaum C."/>
            <person name="Birren B."/>
        </authorList>
    </citation>
    <scope>NUCLEOTIDE SEQUENCE [LARGE SCALE GENOMIC DNA]</scope>
    <source>
        <strain evidence="2">APO3</strain>
    </source>
</reference>
<evidence type="ECO:0000259" key="1">
    <source>
        <dbReference type="Pfam" id="PF24964"/>
    </source>
</evidence>
<dbReference type="PANTHER" id="PTHR33889">
    <property type="entry name" value="OS04G0681850 PROTEIN"/>
    <property type="match status" value="1"/>
</dbReference>
<feature type="domain" description="DUF7769" evidence="1">
    <location>
        <begin position="17"/>
        <end position="71"/>
    </location>
</feature>
<accession>W4FBB2</accession>
<evidence type="ECO:0000313" key="2">
    <source>
        <dbReference type="EMBL" id="ETV64003.1"/>
    </source>
</evidence>
<dbReference type="OrthoDB" id="78394at2759"/>
<protein>
    <recommendedName>
        <fullName evidence="1">DUF7769 domain-containing protein</fullName>
    </recommendedName>
</protein>
<name>W4FBB2_APHAT</name>
<gene>
    <name evidence="2" type="ORF">H257_19062</name>
</gene>
<dbReference type="GeneID" id="20821058"/>
<dbReference type="VEuPathDB" id="FungiDB:H257_19062"/>
<dbReference type="AlphaFoldDB" id="W4FBB2"/>
<dbReference type="EMBL" id="KI913443">
    <property type="protein sequence ID" value="ETV64003.1"/>
    <property type="molecule type" value="Genomic_DNA"/>
</dbReference>
<dbReference type="PANTHER" id="PTHR33889:SF7">
    <property type="entry name" value="OS04G0681850 PROTEIN"/>
    <property type="match status" value="1"/>
</dbReference>
<dbReference type="RefSeq" id="XP_009846513.1">
    <property type="nucleotide sequence ID" value="XM_009848211.1"/>
</dbReference>
<dbReference type="Pfam" id="PF24964">
    <property type="entry name" value="DUF7769"/>
    <property type="match status" value="1"/>
</dbReference>
<dbReference type="InterPro" id="IPR056671">
    <property type="entry name" value="DUF7769"/>
</dbReference>
<sequence>MPKRTTPPKPNHDKRKLSDLQRRAIYERLLGCSNNGRLVHGEYTATAAIFTCHWKTVARIWKRGQDSLRHGSVVAVVDAKFKGNSGPKVQRTPSDIRAAIKAVPLVARQTLRSVAEHSGVPKTTLVRHMAEEDQLKCKSSYSKPFLTKDNERSRVKHAISFHF</sequence>
<proteinExistence type="predicted"/>
<organism evidence="2">
    <name type="scientific">Aphanomyces astaci</name>
    <name type="common">Crayfish plague agent</name>
    <dbReference type="NCBI Taxonomy" id="112090"/>
    <lineage>
        <taxon>Eukaryota</taxon>
        <taxon>Sar</taxon>
        <taxon>Stramenopiles</taxon>
        <taxon>Oomycota</taxon>
        <taxon>Saprolegniomycetes</taxon>
        <taxon>Saprolegniales</taxon>
        <taxon>Verrucalvaceae</taxon>
        <taxon>Aphanomyces</taxon>
    </lineage>
</organism>